<dbReference type="GO" id="GO:0019237">
    <property type="term" value="F:centromeric DNA binding"/>
    <property type="evidence" value="ECO:0007669"/>
    <property type="project" value="InterPro"/>
</dbReference>
<dbReference type="PANTHER" id="PTHR16684:SF11">
    <property type="entry name" value="CENTROMERE PROTEIN C"/>
    <property type="match status" value="1"/>
</dbReference>
<reference evidence="5" key="2">
    <citation type="submission" date="2013-04" db="UniProtKB">
        <authorList>
            <consortium name="EnsemblPlants"/>
        </authorList>
    </citation>
    <scope>IDENTIFICATION</scope>
</reference>
<organism evidence="5">
    <name type="scientific">Oryza brachyantha</name>
    <name type="common">malo sina</name>
    <dbReference type="NCBI Taxonomy" id="4533"/>
    <lineage>
        <taxon>Eukaryota</taxon>
        <taxon>Viridiplantae</taxon>
        <taxon>Streptophyta</taxon>
        <taxon>Embryophyta</taxon>
        <taxon>Tracheophyta</taxon>
        <taxon>Spermatophyta</taxon>
        <taxon>Magnoliopsida</taxon>
        <taxon>Liliopsida</taxon>
        <taxon>Poales</taxon>
        <taxon>Poaceae</taxon>
        <taxon>BOP clade</taxon>
        <taxon>Oryzoideae</taxon>
        <taxon>Oryzeae</taxon>
        <taxon>Oryzinae</taxon>
        <taxon>Oryza</taxon>
    </lineage>
</organism>
<feature type="region of interest" description="Disordered" evidence="4">
    <location>
        <begin position="398"/>
        <end position="616"/>
    </location>
</feature>
<feature type="compositionally biased region" description="Basic and acidic residues" evidence="4">
    <location>
        <begin position="514"/>
        <end position="525"/>
    </location>
</feature>
<evidence type="ECO:0000256" key="4">
    <source>
        <dbReference type="SAM" id="MobiDB-lite"/>
    </source>
</evidence>
<dbReference type="STRING" id="4533.J3L1X6"/>
<evidence type="ECO:0008006" key="7">
    <source>
        <dbReference type="Google" id="ProtNLM"/>
    </source>
</evidence>
<accession>J3L1X6</accession>
<sequence>MAMKERGDAGKLDHSDGAEVAAVANGKNNQLGRRPAVDRKRFRFNAKPPRDNPVQNVDFSELLNIEDPDEYFATLDQLEKADKEIKRLRGEVPTEATYNDRAIELPKKRPGLLRRKSVHSYKFSASVDTPDAIETSSSQTETITEYEFAQVDVHASAPKMPKEPVSSRSSQHAIPDTSVRKDSFVGKDNIFTLNYLLSAFKDLDETGGENLLRETLQIKEISTGKVCLPDFNVPGDIPPTVHTNSMNCDMLERTVPGSSLARISQLEKRVFVEDAREDKHTDLSKDDESDWSPESLLCKRSPMRRSSDTVVLPINEGFTAIKTPSPSIKSPEHVLEPEPNPPEGVATGRPMGSSPIGVNRDSESVKERGTSCRHSVLLEEDDMPIDCTVSSHHLESVSTEVLSNTPSRNVPPLNHGDGNSEHQEMVGGDVAQDNPIHTSEIPPEDTYPQNQSEIHRGNIEKLAIDTRNSLSPSEGKEQRGKKKKQPSKRGKRVGDNTTHTLDIPPEDTYPHNQSEIHRGNTEKLAVDTSNVLSSSEGKERGKRKQQPSKRVAGEAGDLEIPAPNFEPENQPDVLDTDVEQQPACISHSPSPSNGKRQNEVRKRNKKQDLNRRKSLADAGLTWQSGVRRSTRIRSEPLKHWLGERFVYGRIHGTMATVIGVKSFSPSQEGKGPMRIKSFVPEQYSDLLARSSKY</sequence>
<dbReference type="GO" id="GO:0051315">
    <property type="term" value="P:attachment of mitotic spindle microtubules to kinetochore"/>
    <property type="evidence" value="ECO:0007669"/>
    <property type="project" value="TreeGrafter"/>
</dbReference>
<keyword evidence="3" id="KW-0539">Nucleus</keyword>
<dbReference type="HOGENOM" id="CLU_025099_0_0_1"/>
<dbReference type="OMA" id="IHRGNTE"/>
<protein>
    <recommendedName>
        <fullName evidence="7">CENP-C</fullName>
    </recommendedName>
</protein>
<proteinExistence type="inferred from homology"/>
<dbReference type="GO" id="GO:0000776">
    <property type="term" value="C:kinetochore"/>
    <property type="evidence" value="ECO:0007669"/>
    <property type="project" value="InterPro"/>
</dbReference>
<evidence type="ECO:0000313" key="6">
    <source>
        <dbReference type="Proteomes" id="UP000006038"/>
    </source>
</evidence>
<evidence type="ECO:0000256" key="3">
    <source>
        <dbReference type="ARBA" id="ARBA00023242"/>
    </source>
</evidence>
<dbReference type="InterPro" id="IPR028386">
    <property type="entry name" value="CENP-C/Mif2/cnp3"/>
</dbReference>
<feature type="compositionally biased region" description="Basic and acidic residues" evidence="4">
    <location>
        <begin position="360"/>
        <end position="370"/>
    </location>
</feature>
<feature type="compositionally biased region" description="Basic and acidic residues" evidence="4">
    <location>
        <begin position="596"/>
        <end position="615"/>
    </location>
</feature>
<dbReference type="GO" id="GO:0005634">
    <property type="term" value="C:nucleus"/>
    <property type="evidence" value="ECO:0007669"/>
    <property type="project" value="UniProtKB-SubCell"/>
</dbReference>
<dbReference type="EnsemblPlants" id="OB01G32320.1">
    <property type="protein sequence ID" value="OB01G32320.1"/>
    <property type="gene ID" value="OB01G32320"/>
</dbReference>
<feature type="compositionally biased region" description="Polar residues" evidence="4">
    <location>
        <begin position="398"/>
        <end position="408"/>
    </location>
</feature>
<dbReference type="Proteomes" id="UP000006038">
    <property type="component" value="Chromosome 1"/>
</dbReference>
<feature type="region of interest" description="Disordered" evidence="4">
    <location>
        <begin position="157"/>
        <end position="177"/>
    </location>
</feature>
<feature type="compositionally biased region" description="Basic residues" evidence="4">
    <location>
        <begin position="479"/>
        <end position="491"/>
    </location>
</feature>
<name>J3L1X6_ORYBR</name>
<evidence type="ECO:0000256" key="2">
    <source>
        <dbReference type="ARBA" id="ARBA00010291"/>
    </source>
</evidence>
<evidence type="ECO:0000256" key="1">
    <source>
        <dbReference type="ARBA" id="ARBA00004123"/>
    </source>
</evidence>
<dbReference type="GO" id="GO:0051382">
    <property type="term" value="P:kinetochore assembly"/>
    <property type="evidence" value="ECO:0007669"/>
    <property type="project" value="InterPro"/>
</dbReference>
<feature type="compositionally biased region" description="Basic and acidic residues" evidence="4">
    <location>
        <begin position="453"/>
        <end position="464"/>
    </location>
</feature>
<feature type="region of interest" description="Disordered" evidence="4">
    <location>
        <begin position="23"/>
        <end position="55"/>
    </location>
</feature>
<dbReference type="eggNOG" id="ENOG502QR44">
    <property type="taxonomic scope" value="Eukaryota"/>
</dbReference>
<dbReference type="GO" id="GO:0051455">
    <property type="term" value="P:spindle attachment to meiosis I kinetochore"/>
    <property type="evidence" value="ECO:0007669"/>
    <property type="project" value="TreeGrafter"/>
</dbReference>
<feature type="region of interest" description="Disordered" evidence="4">
    <location>
        <begin position="322"/>
        <end position="377"/>
    </location>
</feature>
<evidence type="ECO:0000313" key="5">
    <source>
        <dbReference type="EnsemblPlants" id="OB01G32320.1"/>
    </source>
</evidence>
<dbReference type="PANTHER" id="PTHR16684">
    <property type="entry name" value="CENTROMERE PROTEIN C"/>
    <property type="match status" value="1"/>
</dbReference>
<reference evidence="5" key="1">
    <citation type="journal article" date="2013" name="Nat. Commun.">
        <title>Whole-genome sequencing of Oryza brachyantha reveals mechanisms underlying Oryza genome evolution.</title>
        <authorList>
            <person name="Chen J."/>
            <person name="Huang Q."/>
            <person name="Gao D."/>
            <person name="Wang J."/>
            <person name="Lang Y."/>
            <person name="Liu T."/>
            <person name="Li B."/>
            <person name="Bai Z."/>
            <person name="Luis Goicoechea J."/>
            <person name="Liang C."/>
            <person name="Chen C."/>
            <person name="Zhang W."/>
            <person name="Sun S."/>
            <person name="Liao Y."/>
            <person name="Zhang X."/>
            <person name="Yang L."/>
            <person name="Song C."/>
            <person name="Wang M."/>
            <person name="Shi J."/>
            <person name="Liu G."/>
            <person name="Liu J."/>
            <person name="Zhou H."/>
            <person name="Zhou W."/>
            <person name="Yu Q."/>
            <person name="An N."/>
            <person name="Chen Y."/>
            <person name="Cai Q."/>
            <person name="Wang B."/>
            <person name="Liu B."/>
            <person name="Min J."/>
            <person name="Huang Y."/>
            <person name="Wu H."/>
            <person name="Li Z."/>
            <person name="Zhang Y."/>
            <person name="Yin Y."/>
            <person name="Song W."/>
            <person name="Jiang J."/>
            <person name="Jackson S.A."/>
            <person name="Wing R.A."/>
            <person name="Wang J."/>
            <person name="Chen M."/>
        </authorList>
    </citation>
    <scope>NUCLEOTIDE SEQUENCE [LARGE SCALE GENOMIC DNA]</scope>
    <source>
        <strain evidence="5">cv. IRGC 101232</strain>
    </source>
</reference>
<comment type="similarity">
    <text evidence="2">Belongs to the CENP-C/MIF2 family.</text>
</comment>
<comment type="subcellular location">
    <subcellularLocation>
        <location evidence="1">Nucleus</location>
    </subcellularLocation>
</comment>
<keyword evidence="6" id="KW-1185">Reference proteome</keyword>
<dbReference type="Gramene" id="OB01G32320.1">
    <property type="protein sequence ID" value="OB01G32320.1"/>
    <property type="gene ID" value="OB01G32320"/>
</dbReference>
<dbReference type="AlphaFoldDB" id="J3L1X6"/>